<keyword evidence="3 5" id="KW-0808">Transferase</keyword>
<comment type="similarity">
    <text evidence="1">Belongs to the glycosyltransferase 2 family.</text>
</comment>
<comment type="caution">
    <text evidence="5">The sequence shown here is derived from an EMBL/GenBank/DDBJ whole genome shotgun (WGS) entry which is preliminary data.</text>
</comment>
<accession>A0A830GK73</accession>
<reference evidence="5" key="1">
    <citation type="journal article" date="2014" name="Int. J. Syst. Evol. Microbiol.">
        <title>Complete genome sequence of Corynebacterium casei LMG S-19264T (=DSM 44701T), isolated from a smear-ripened cheese.</title>
        <authorList>
            <consortium name="US DOE Joint Genome Institute (JGI-PGF)"/>
            <person name="Walter F."/>
            <person name="Albersmeier A."/>
            <person name="Kalinowski J."/>
            <person name="Ruckert C."/>
        </authorList>
    </citation>
    <scope>NUCLEOTIDE SEQUENCE</scope>
    <source>
        <strain evidence="5">JCM 17820</strain>
    </source>
</reference>
<dbReference type="SUPFAM" id="SSF53448">
    <property type="entry name" value="Nucleotide-diphospho-sugar transferases"/>
    <property type="match status" value="1"/>
</dbReference>
<feature type="domain" description="Glycosyltransferase 2-like" evidence="4">
    <location>
        <begin position="4"/>
        <end position="112"/>
    </location>
</feature>
<sequence>MMVSVALCTYNAGAYLEPQLQSIVDQTRPPDEIVVSDDGSTDGTRDRLRSFAAAHPDTVTVIENDRQLGVTKNFEQCIAACSGSVIALSDQDDIWDETKLETQLDAYRATPDARLVCHDSELLFEDADTPATTLWETIHDSHEPESALEPTAAISELLGRNFVQGATALFDAALRSVALPIPPSWNHDAYLAFWAAMTGGLVDIGDRLLTYRIHESQDIGVASGIRQKVDRELSYPTEHYLSLAERWSPLLDAIDAVDSDALVVDETWLRRVIERRQRYDRRRAQIHSPERSLGTRFGKLVLTLLSGGYTRFGHVGLAGTDAVALLTDPFGRQ</sequence>
<dbReference type="RefSeq" id="WP_188996189.1">
    <property type="nucleotide sequence ID" value="NZ_BMOU01000002.1"/>
</dbReference>
<name>A0A830GK73_9EURY</name>
<evidence type="ECO:0000313" key="5">
    <source>
        <dbReference type="EMBL" id="GGN91999.1"/>
    </source>
</evidence>
<evidence type="ECO:0000259" key="4">
    <source>
        <dbReference type="Pfam" id="PF00535"/>
    </source>
</evidence>
<organism evidence="5 6">
    <name type="scientific">Haloarcula pellucida</name>
    <dbReference type="NCBI Taxonomy" id="1427151"/>
    <lineage>
        <taxon>Archaea</taxon>
        <taxon>Methanobacteriati</taxon>
        <taxon>Methanobacteriota</taxon>
        <taxon>Stenosarchaea group</taxon>
        <taxon>Halobacteria</taxon>
        <taxon>Halobacteriales</taxon>
        <taxon>Haloarculaceae</taxon>
        <taxon>Haloarcula</taxon>
    </lineage>
</organism>
<dbReference type="EMBL" id="BMOU01000002">
    <property type="protein sequence ID" value="GGN91999.1"/>
    <property type="molecule type" value="Genomic_DNA"/>
</dbReference>
<dbReference type="GO" id="GO:0016757">
    <property type="term" value="F:glycosyltransferase activity"/>
    <property type="evidence" value="ECO:0007669"/>
    <property type="project" value="UniProtKB-KW"/>
</dbReference>
<dbReference type="InterPro" id="IPR001173">
    <property type="entry name" value="Glyco_trans_2-like"/>
</dbReference>
<evidence type="ECO:0000256" key="2">
    <source>
        <dbReference type="ARBA" id="ARBA00022676"/>
    </source>
</evidence>
<proteinExistence type="inferred from homology"/>
<dbReference type="Proteomes" id="UP000605784">
    <property type="component" value="Unassembled WGS sequence"/>
</dbReference>
<dbReference type="PANTHER" id="PTHR43685">
    <property type="entry name" value="GLYCOSYLTRANSFERASE"/>
    <property type="match status" value="1"/>
</dbReference>
<dbReference type="InterPro" id="IPR029044">
    <property type="entry name" value="Nucleotide-diphossugar_trans"/>
</dbReference>
<evidence type="ECO:0000313" key="6">
    <source>
        <dbReference type="Proteomes" id="UP000605784"/>
    </source>
</evidence>
<keyword evidence="2" id="KW-0328">Glycosyltransferase</keyword>
<dbReference type="Pfam" id="PF00535">
    <property type="entry name" value="Glycos_transf_2"/>
    <property type="match status" value="1"/>
</dbReference>
<dbReference type="AlphaFoldDB" id="A0A830GK73"/>
<dbReference type="Gene3D" id="3.90.550.10">
    <property type="entry name" value="Spore Coat Polysaccharide Biosynthesis Protein SpsA, Chain A"/>
    <property type="match status" value="1"/>
</dbReference>
<evidence type="ECO:0000256" key="1">
    <source>
        <dbReference type="ARBA" id="ARBA00006739"/>
    </source>
</evidence>
<protein>
    <submittedName>
        <fullName evidence="5">Glycosyl transferase</fullName>
    </submittedName>
</protein>
<evidence type="ECO:0000256" key="3">
    <source>
        <dbReference type="ARBA" id="ARBA00022679"/>
    </source>
</evidence>
<dbReference type="InterPro" id="IPR050834">
    <property type="entry name" value="Glycosyltransf_2"/>
</dbReference>
<keyword evidence="6" id="KW-1185">Reference proteome</keyword>
<dbReference type="PANTHER" id="PTHR43685:SF5">
    <property type="entry name" value="GLYCOSYLTRANSFERASE EPSE-RELATED"/>
    <property type="match status" value="1"/>
</dbReference>
<reference evidence="5" key="2">
    <citation type="submission" date="2020-09" db="EMBL/GenBank/DDBJ databases">
        <authorList>
            <person name="Sun Q."/>
            <person name="Ohkuma M."/>
        </authorList>
    </citation>
    <scope>NUCLEOTIDE SEQUENCE</scope>
    <source>
        <strain evidence="5">JCM 17820</strain>
    </source>
</reference>
<gene>
    <name evidence="5" type="ORF">GCM10009030_15710</name>
</gene>